<dbReference type="EMBL" id="JAVXZY010000001">
    <property type="protein sequence ID" value="MDT8998359.1"/>
    <property type="molecule type" value="Genomic_DNA"/>
</dbReference>
<gene>
    <name evidence="2" type="ORF">RQP53_03605</name>
</gene>
<keyword evidence="3" id="KW-1185">Reference proteome</keyword>
<evidence type="ECO:0000313" key="3">
    <source>
        <dbReference type="Proteomes" id="UP001246372"/>
    </source>
</evidence>
<accession>A0ABU3P701</accession>
<reference evidence="2" key="1">
    <citation type="submission" date="2023-09" db="EMBL/GenBank/DDBJ databases">
        <title>Paucibacter sp. APW11 Genome sequencing and assembly.</title>
        <authorList>
            <person name="Kim I."/>
        </authorList>
    </citation>
    <scope>NUCLEOTIDE SEQUENCE</scope>
    <source>
        <strain evidence="2">APW11</strain>
    </source>
</reference>
<evidence type="ECO:0000313" key="2">
    <source>
        <dbReference type="EMBL" id="MDT8998359.1"/>
    </source>
</evidence>
<proteinExistence type="predicted"/>
<evidence type="ECO:0000256" key="1">
    <source>
        <dbReference type="SAM" id="MobiDB-lite"/>
    </source>
</evidence>
<dbReference type="RefSeq" id="WP_315648675.1">
    <property type="nucleotide sequence ID" value="NZ_JAVXZY010000001.1"/>
</dbReference>
<feature type="region of interest" description="Disordered" evidence="1">
    <location>
        <begin position="158"/>
        <end position="188"/>
    </location>
</feature>
<comment type="caution">
    <text evidence="2">The sequence shown here is derived from an EMBL/GenBank/DDBJ whole genome shotgun (WGS) entry which is preliminary data.</text>
</comment>
<evidence type="ECO:0008006" key="4">
    <source>
        <dbReference type="Google" id="ProtNLM"/>
    </source>
</evidence>
<name>A0ABU3P701_9BURK</name>
<sequence>MTLAQLLRQPISQAEMAGLVGVSPARISQLVGDGTLVRDECAGAWLLAYCERLRLEAAGRAASGDLDLTTERALLARAQREAQEIKNEVARGTYAPIALLAEVLANASKSIADHLDALPAKLAKTCPDLPDDARTTLMATLAVARNGWVAATRRLAVPEVETVPQDEDEEVDPASAGGPDLDDDEVQP</sequence>
<organism evidence="2 3">
    <name type="scientific">Roseateles aquae</name>
    <dbReference type="NCBI Taxonomy" id="3077235"/>
    <lineage>
        <taxon>Bacteria</taxon>
        <taxon>Pseudomonadati</taxon>
        <taxon>Pseudomonadota</taxon>
        <taxon>Betaproteobacteria</taxon>
        <taxon>Burkholderiales</taxon>
        <taxon>Sphaerotilaceae</taxon>
        <taxon>Roseateles</taxon>
    </lineage>
</organism>
<dbReference type="Proteomes" id="UP001246372">
    <property type="component" value="Unassembled WGS sequence"/>
</dbReference>
<protein>
    <recommendedName>
        <fullName evidence="4">DNA packaging protein</fullName>
    </recommendedName>
</protein>